<comment type="similarity">
    <text evidence="2">Belongs to the Orn/Lys/Arg decarboxylase class-I family.</text>
</comment>
<dbReference type="InterPro" id="IPR036633">
    <property type="entry name" value="Prn/Lys/Arg_de-COase_C_sf"/>
</dbReference>
<comment type="caution">
    <text evidence="8">The sequence shown here is derived from an EMBL/GenBank/DDBJ whole genome shotgun (WGS) entry which is preliminary data.</text>
</comment>
<reference evidence="8 9" key="1">
    <citation type="submission" date="2016-01" db="EMBL/GenBank/DDBJ databases">
        <title>Characterization of the Clostridium difficile lineages that are prevalent in Hong Kong and China.</title>
        <authorList>
            <person name="Kwok J.S.-L."/>
            <person name="Lam W.-Y."/>
            <person name="Ip M."/>
            <person name="Chan T.-F."/>
            <person name="Hawkey P.M."/>
            <person name="Tsui S.K.-W."/>
        </authorList>
    </citation>
    <scope>NUCLEOTIDE SEQUENCE [LARGE SCALE GENOMIC DNA]</scope>
    <source>
        <strain evidence="8 9">300064</strain>
    </source>
</reference>
<evidence type="ECO:0000256" key="4">
    <source>
        <dbReference type="ARBA" id="ARBA00022898"/>
    </source>
</evidence>
<dbReference type="AlphaFoldDB" id="A0A2S7F9F3"/>
<dbReference type="SUPFAM" id="SSF53383">
    <property type="entry name" value="PLP-dependent transferases"/>
    <property type="match status" value="1"/>
</dbReference>
<dbReference type="SUPFAM" id="SSF55904">
    <property type="entry name" value="Ornithine decarboxylase C-terminal domain"/>
    <property type="match status" value="1"/>
</dbReference>
<dbReference type="InterPro" id="IPR000310">
    <property type="entry name" value="Orn/Lys/Arg_deCO2ase_major_dom"/>
</dbReference>
<evidence type="ECO:0000259" key="6">
    <source>
        <dbReference type="Pfam" id="PF01276"/>
    </source>
</evidence>
<dbReference type="PANTHER" id="PTHR43277:SF4">
    <property type="entry name" value="ARGININE DECARBOXYLASE"/>
    <property type="match status" value="1"/>
</dbReference>
<organism evidence="8 9">
    <name type="scientific">Clostridium butyricum</name>
    <dbReference type="NCBI Taxonomy" id="1492"/>
    <lineage>
        <taxon>Bacteria</taxon>
        <taxon>Bacillati</taxon>
        <taxon>Bacillota</taxon>
        <taxon>Clostridia</taxon>
        <taxon>Eubacteriales</taxon>
        <taxon>Clostridiaceae</taxon>
        <taxon>Clostridium</taxon>
    </lineage>
</organism>
<evidence type="ECO:0000256" key="1">
    <source>
        <dbReference type="ARBA" id="ARBA00001933"/>
    </source>
</evidence>
<gene>
    <name evidence="8" type="ORF">AWN73_14655</name>
</gene>
<evidence type="ECO:0000313" key="9">
    <source>
        <dbReference type="Proteomes" id="UP000238081"/>
    </source>
</evidence>
<sequence length="479" mass="54978">MVEGMISLKAPLLEELFKYHNEKNLMLSMPGNKAGLGFEIDDLGIEFMKRMGKLDITEVDPLDNLHCPEGVIKEAQRLLAKTYKSKKAYFLVNGSSGGNLSAIFTCFNEGDEVIIERNCHKSIYNGAILRKLKVSYIEPIIDSEHGIFLPPNRENIYKAFDNCTNPKGIILTYPNYFGITYDIEEILKDFRGRGLKVILDCAHGAHFGINKKLPKSMTQLGDYVVLSAHKTLPALTQGSYIAVNDEKPDFEFYLRTFMTTSPSYLIMASLDYARYYMDTYGENDYETLINMAEHWKEKINELGKIKIISSYDIETYGKYDLDKSRYLMILPKGYSGHKLLDYFRIKKVQSEMSFAQGIVLILSPFNTEDDFEKIYNIILELNLKDFKSESLSVYDNTIPKKILEPYEVFNLSYEMIDINECEGRISKEFITPYPPGIPLVCPGERIEKEAVNIIEDYIRNEKDILGVDKEQKKISVIIE</sequence>
<keyword evidence="5" id="KW-0456">Lyase</keyword>
<evidence type="ECO:0000256" key="5">
    <source>
        <dbReference type="ARBA" id="ARBA00023239"/>
    </source>
</evidence>
<protein>
    <submittedName>
        <fullName evidence="8">Decarboxylase</fullName>
    </submittedName>
</protein>
<dbReference type="PANTHER" id="PTHR43277">
    <property type="entry name" value="ARGININE DECARBOXYLASE"/>
    <property type="match status" value="1"/>
</dbReference>
<dbReference type="GO" id="GO:0016831">
    <property type="term" value="F:carboxy-lyase activity"/>
    <property type="evidence" value="ECO:0007669"/>
    <property type="project" value="UniProtKB-KW"/>
</dbReference>
<feature type="domain" description="Orn/Lys/Arg decarboxylase C-terminal" evidence="7">
    <location>
        <begin position="404"/>
        <end position="459"/>
    </location>
</feature>
<dbReference type="Gene3D" id="3.40.640.10">
    <property type="entry name" value="Type I PLP-dependent aspartate aminotransferase-like (Major domain)"/>
    <property type="match status" value="1"/>
</dbReference>
<keyword evidence="4" id="KW-0663">Pyridoxal phosphate</keyword>
<accession>A0A2S7F9F3</accession>
<comment type="cofactor">
    <cofactor evidence="1">
        <name>pyridoxal 5'-phosphate</name>
        <dbReference type="ChEBI" id="CHEBI:597326"/>
    </cofactor>
</comment>
<feature type="domain" description="Orn/Lys/Arg decarboxylases family 1 pyridoxal-P attachment site" evidence="6">
    <location>
        <begin position="11"/>
        <end position="314"/>
    </location>
</feature>
<dbReference type="InterPro" id="IPR052357">
    <property type="entry name" value="Orn_Lys_Arg_decarboxylase-I"/>
</dbReference>
<proteinExistence type="inferred from homology"/>
<dbReference type="InterPro" id="IPR015424">
    <property type="entry name" value="PyrdxlP-dep_Trfase"/>
</dbReference>
<keyword evidence="3" id="KW-0210">Decarboxylase</keyword>
<dbReference type="EMBL" id="LRDH01000112">
    <property type="protein sequence ID" value="PPV14108.1"/>
    <property type="molecule type" value="Genomic_DNA"/>
</dbReference>
<dbReference type="Pfam" id="PF01276">
    <property type="entry name" value="OKR_DC_1"/>
    <property type="match status" value="1"/>
</dbReference>
<evidence type="ECO:0000256" key="2">
    <source>
        <dbReference type="ARBA" id="ARBA00010671"/>
    </source>
</evidence>
<dbReference type="Pfam" id="PF03711">
    <property type="entry name" value="OKR_DC_1_C"/>
    <property type="match status" value="1"/>
</dbReference>
<evidence type="ECO:0000256" key="3">
    <source>
        <dbReference type="ARBA" id="ARBA00022793"/>
    </source>
</evidence>
<evidence type="ECO:0000313" key="8">
    <source>
        <dbReference type="EMBL" id="PPV14108.1"/>
    </source>
</evidence>
<dbReference type="Gene3D" id="3.90.100.10">
    <property type="entry name" value="Orn/Lys/Arg decarboxylase, C-terminal domain"/>
    <property type="match status" value="1"/>
</dbReference>
<dbReference type="InterPro" id="IPR015421">
    <property type="entry name" value="PyrdxlP-dep_Trfase_major"/>
</dbReference>
<evidence type="ECO:0000259" key="7">
    <source>
        <dbReference type="Pfam" id="PF03711"/>
    </source>
</evidence>
<dbReference type="InterPro" id="IPR008286">
    <property type="entry name" value="Prn/Lys/Arg_de-COase_C"/>
</dbReference>
<dbReference type="Proteomes" id="UP000238081">
    <property type="component" value="Unassembled WGS sequence"/>
</dbReference>
<name>A0A2S7F9F3_CLOBU</name>